<dbReference type="HAMAP" id="MF_01139">
    <property type="entry name" value="ISPT"/>
    <property type="match status" value="1"/>
</dbReference>
<dbReference type="FunFam" id="3.40.1180.10:FF:000001">
    <property type="entry name" value="(2E,6E)-farnesyl-diphosphate-specific ditrans,polycis-undecaprenyl-diphosphate synthase"/>
    <property type="match status" value="1"/>
</dbReference>
<reference evidence="3 4" key="1">
    <citation type="journal article" date="2017" name="ISME J.">
        <title>Potential for microbial H2 and metal transformations associated with novel bacteria and archaea in deep terrestrial subsurface sediments.</title>
        <authorList>
            <person name="Hernsdorf A.W."/>
            <person name="Amano Y."/>
            <person name="Miyakawa K."/>
            <person name="Ise K."/>
            <person name="Suzuki Y."/>
            <person name="Anantharaman K."/>
            <person name="Probst A."/>
            <person name="Burstein D."/>
            <person name="Thomas B.C."/>
            <person name="Banfield J.F."/>
        </authorList>
    </citation>
    <scope>NUCLEOTIDE SEQUENCE [LARGE SCALE GENOMIC DNA]</scope>
    <source>
        <strain evidence="3">HGW-Actinobacteria-3</strain>
    </source>
</reference>
<dbReference type="Pfam" id="PF01255">
    <property type="entry name" value="Prenyltransf"/>
    <property type="match status" value="1"/>
</dbReference>
<comment type="cofactor">
    <cofactor evidence="2">
        <name>Mg(2+)</name>
        <dbReference type="ChEBI" id="CHEBI:18420"/>
    </cofactor>
    <text evidence="2">Binds 2 magnesium ions per subunit.</text>
</comment>
<dbReference type="CDD" id="cd00475">
    <property type="entry name" value="Cis_IPPS"/>
    <property type="match status" value="1"/>
</dbReference>
<evidence type="ECO:0000313" key="3">
    <source>
        <dbReference type="EMBL" id="PKQ28689.1"/>
    </source>
</evidence>
<feature type="binding site" evidence="2">
    <location>
        <position position="24"/>
    </location>
    <ligand>
        <name>substrate</name>
    </ligand>
</feature>
<proteinExistence type="inferred from homology"/>
<dbReference type="GO" id="GO:0016094">
    <property type="term" value="P:polyprenol biosynthetic process"/>
    <property type="evidence" value="ECO:0007669"/>
    <property type="project" value="TreeGrafter"/>
</dbReference>
<keyword evidence="2" id="KW-0479">Metal-binding</keyword>
<keyword evidence="2" id="KW-0460">Magnesium</keyword>
<feature type="binding site" evidence="2">
    <location>
        <position position="19"/>
    </location>
    <ligand>
        <name>Mg(2+)</name>
        <dbReference type="ChEBI" id="CHEBI:18420"/>
    </ligand>
</feature>
<comment type="function">
    <text evidence="2">Catalyzes the condensation of isopentenyl diphosphate (IPP) with allylic pyrophosphates generating different type of terpenoids.</text>
</comment>
<feature type="active site" description="Proton acceptor" evidence="2">
    <location>
        <position position="67"/>
    </location>
</feature>
<feature type="binding site" evidence="2">
    <location>
        <position position="36"/>
    </location>
    <ligand>
        <name>substrate</name>
    </ligand>
</feature>
<feature type="active site" evidence="2">
    <location>
        <position position="19"/>
    </location>
</feature>
<feature type="binding site" evidence="2">
    <location>
        <position position="207"/>
    </location>
    <ligand>
        <name>Mg(2+)</name>
        <dbReference type="ChEBI" id="CHEBI:18420"/>
    </ligand>
</feature>
<dbReference type="GO" id="GO:0000287">
    <property type="term" value="F:magnesium ion binding"/>
    <property type="evidence" value="ECO:0007669"/>
    <property type="project" value="UniProtKB-UniRule"/>
</dbReference>
<evidence type="ECO:0000313" key="4">
    <source>
        <dbReference type="Proteomes" id="UP000233654"/>
    </source>
</evidence>
<feature type="binding site" evidence="2">
    <location>
        <begin position="194"/>
        <end position="196"/>
    </location>
    <ligand>
        <name>substrate</name>
    </ligand>
</feature>
<comment type="caution">
    <text evidence="3">The sequence shown here is derived from an EMBL/GenBank/DDBJ whole genome shotgun (WGS) entry which is preliminary data.</text>
</comment>
<dbReference type="GO" id="GO:0005829">
    <property type="term" value="C:cytosol"/>
    <property type="evidence" value="ECO:0007669"/>
    <property type="project" value="TreeGrafter"/>
</dbReference>
<dbReference type="InterPro" id="IPR001441">
    <property type="entry name" value="UPP_synth-like"/>
</dbReference>
<dbReference type="PROSITE" id="PS01066">
    <property type="entry name" value="UPP_SYNTHASE"/>
    <property type="match status" value="1"/>
</dbReference>
<dbReference type="InterPro" id="IPR036424">
    <property type="entry name" value="UPP_synth-like_sf"/>
</dbReference>
<feature type="binding site" evidence="2">
    <location>
        <position position="70"/>
    </location>
    <ligand>
        <name>substrate</name>
    </ligand>
</feature>
<keyword evidence="1 2" id="KW-0808">Transferase</keyword>
<dbReference type="AlphaFoldDB" id="A0A2N3G7K7"/>
<dbReference type="GO" id="GO:0030145">
    <property type="term" value="F:manganese ion binding"/>
    <property type="evidence" value="ECO:0007669"/>
    <property type="project" value="TreeGrafter"/>
</dbReference>
<feature type="binding site" evidence="2">
    <location>
        <position position="32"/>
    </location>
    <ligand>
        <name>substrate</name>
    </ligand>
</feature>
<evidence type="ECO:0000256" key="1">
    <source>
        <dbReference type="ARBA" id="ARBA00022679"/>
    </source>
</evidence>
<dbReference type="PANTHER" id="PTHR10291:SF0">
    <property type="entry name" value="DEHYDRODOLICHYL DIPHOSPHATE SYNTHASE 2"/>
    <property type="match status" value="1"/>
</dbReference>
<feature type="binding site" evidence="2">
    <location>
        <position position="68"/>
    </location>
    <ligand>
        <name>substrate</name>
    </ligand>
</feature>
<organism evidence="3 4">
    <name type="scientific">Candidatus Anoxymicrobium japonicum</name>
    <dbReference type="NCBI Taxonomy" id="2013648"/>
    <lineage>
        <taxon>Bacteria</taxon>
        <taxon>Bacillati</taxon>
        <taxon>Actinomycetota</taxon>
        <taxon>Candidatus Geothermincolia</taxon>
        <taxon>Candidatus Geothermincolales</taxon>
        <taxon>Candidatus Anoxymicrobiaceae</taxon>
        <taxon>Candidatus Anoxymicrobium</taxon>
    </lineage>
</organism>
<protein>
    <recommendedName>
        <fullName evidence="2">Isoprenyl transferase</fullName>
        <ecNumber evidence="2">2.5.1.-</ecNumber>
    </recommendedName>
</protein>
<name>A0A2N3G7K7_9ACTN</name>
<gene>
    <name evidence="3" type="primary">uppS</name>
    <name evidence="3" type="ORF">CVT63_01555</name>
</gene>
<dbReference type="Proteomes" id="UP000233654">
    <property type="component" value="Unassembled WGS sequence"/>
</dbReference>
<accession>A0A2N3G7K7</accession>
<comment type="similarity">
    <text evidence="2">Belongs to the UPP synthase family.</text>
</comment>
<evidence type="ECO:0000256" key="2">
    <source>
        <dbReference type="HAMAP-Rule" id="MF_01139"/>
    </source>
</evidence>
<dbReference type="NCBIfam" id="TIGR00055">
    <property type="entry name" value="uppS"/>
    <property type="match status" value="1"/>
</dbReference>
<sequence>MSNTTNELVIPLRIAIIMDGNGRWATQRGMPRIEGHKEGEKAVAATVLAGAELGLEALTLYAFSTENWKRPVDEVRFLMNFNRELLDRRVAEFHSKNIKIRFIGRRGGRVPRSLARKMDSSEKLTRKNTGMKLNIAFNYGGRAELVDAMRLIGEEIAAGKMKPGAITERTVAARLYAPDITDYDLMIRTAGEMRISNFLLWQIAYAELYVTPVTWPEFRKEHLLEAIAEFNRRTRRFGA</sequence>
<feature type="binding site" evidence="2">
    <location>
        <begin position="64"/>
        <end position="66"/>
    </location>
    <ligand>
        <name>substrate</name>
    </ligand>
</feature>
<dbReference type="SUPFAM" id="SSF64005">
    <property type="entry name" value="Undecaprenyl diphosphate synthase"/>
    <property type="match status" value="1"/>
</dbReference>
<dbReference type="EMBL" id="PHEX01000008">
    <property type="protein sequence ID" value="PKQ28689.1"/>
    <property type="molecule type" value="Genomic_DNA"/>
</dbReference>
<comment type="subunit">
    <text evidence="2">Homodimer.</text>
</comment>
<dbReference type="PANTHER" id="PTHR10291">
    <property type="entry name" value="DEHYDRODOLICHYL DIPHOSPHATE SYNTHASE FAMILY MEMBER"/>
    <property type="match status" value="1"/>
</dbReference>
<dbReference type="Gene3D" id="3.40.1180.10">
    <property type="entry name" value="Decaprenyl diphosphate synthase-like"/>
    <property type="match status" value="1"/>
</dbReference>
<dbReference type="EC" id="2.5.1.-" evidence="2"/>
<feature type="binding site" evidence="2">
    <location>
        <begin position="20"/>
        <end position="23"/>
    </location>
    <ligand>
        <name>substrate</name>
    </ligand>
</feature>
<dbReference type="InterPro" id="IPR018520">
    <property type="entry name" value="UPP_synth-like_CS"/>
</dbReference>
<feature type="binding site" evidence="2">
    <location>
        <position position="188"/>
    </location>
    <ligand>
        <name>substrate</name>
    </ligand>
</feature>
<dbReference type="GO" id="GO:0008834">
    <property type="term" value="F:ditrans,polycis-undecaprenyl-diphosphate synthase [(2E,6E)-farnesyl-diphosphate specific] activity"/>
    <property type="evidence" value="ECO:0007669"/>
    <property type="project" value="TreeGrafter"/>
</dbReference>